<keyword evidence="1" id="KW-0472">Membrane</keyword>
<gene>
    <name evidence="4" type="ORF">GCM10007049_05900</name>
</gene>
<dbReference type="AlphaFoldDB" id="A0A918UKG8"/>
<dbReference type="RefSeq" id="WP_018474149.1">
    <property type="nucleotide sequence ID" value="NZ_BMWX01000001.1"/>
</dbReference>
<keyword evidence="5" id="KW-1185">Reference proteome</keyword>
<protein>
    <recommendedName>
        <fullName evidence="6">FecR family protein</fullName>
    </recommendedName>
</protein>
<accession>A0A918UKG8</accession>
<name>A0A918UKG8_9BACT</name>
<reference evidence="4" key="1">
    <citation type="journal article" date="2014" name="Int. J. Syst. Evol. Microbiol.">
        <title>Complete genome sequence of Corynebacterium casei LMG S-19264T (=DSM 44701T), isolated from a smear-ripened cheese.</title>
        <authorList>
            <consortium name="US DOE Joint Genome Institute (JGI-PGF)"/>
            <person name="Walter F."/>
            <person name="Albersmeier A."/>
            <person name="Kalinowski J."/>
            <person name="Ruckert C."/>
        </authorList>
    </citation>
    <scope>NUCLEOTIDE SEQUENCE</scope>
    <source>
        <strain evidence="4">KCTC 12368</strain>
    </source>
</reference>
<dbReference type="Pfam" id="PF04773">
    <property type="entry name" value="FecR"/>
    <property type="match status" value="1"/>
</dbReference>
<feature type="transmembrane region" description="Helical" evidence="1">
    <location>
        <begin position="102"/>
        <end position="120"/>
    </location>
</feature>
<feature type="domain" description="Protein FecR C-terminal" evidence="3">
    <location>
        <begin position="282"/>
        <end position="349"/>
    </location>
</feature>
<reference evidence="4" key="2">
    <citation type="submission" date="2020-09" db="EMBL/GenBank/DDBJ databases">
        <authorList>
            <person name="Sun Q."/>
            <person name="Kim S."/>
        </authorList>
    </citation>
    <scope>NUCLEOTIDE SEQUENCE</scope>
    <source>
        <strain evidence="4">KCTC 12368</strain>
    </source>
</reference>
<proteinExistence type="predicted"/>
<dbReference type="InterPro" id="IPR006860">
    <property type="entry name" value="FecR"/>
</dbReference>
<dbReference type="InterPro" id="IPR012373">
    <property type="entry name" value="Ferrdict_sens_TM"/>
</dbReference>
<organism evidence="4 5">
    <name type="scientific">Echinicola pacifica</name>
    <dbReference type="NCBI Taxonomy" id="346377"/>
    <lineage>
        <taxon>Bacteria</taxon>
        <taxon>Pseudomonadati</taxon>
        <taxon>Bacteroidota</taxon>
        <taxon>Cytophagia</taxon>
        <taxon>Cytophagales</taxon>
        <taxon>Cyclobacteriaceae</taxon>
        <taxon>Echinicola</taxon>
    </lineage>
</organism>
<comment type="caution">
    <text evidence="4">The sequence shown here is derived from an EMBL/GenBank/DDBJ whole genome shotgun (WGS) entry which is preliminary data.</text>
</comment>
<dbReference type="PANTHER" id="PTHR30273:SF2">
    <property type="entry name" value="PROTEIN FECR"/>
    <property type="match status" value="1"/>
</dbReference>
<dbReference type="GO" id="GO:0016989">
    <property type="term" value="F:sigma factor antagonist activity"/>
    <property type="evidence" value="ECO:0007669"/>
    <property type="project" value="TreeGrafter"/>
</dbReference>
<evidence type="ECO:0000259" key="3">
    <source>
        <dbReference type="Pfam" id="PF16344"/>
    </source>
</evidence>
<dbReference type="Gene3D" id="2.60.120.1440">
    <property type="match status" value="1"/>
</dbReference>
<dbReference type="PIRSF" id="PIRSF018266">
    <property type="entry name" value="FecR"/>
    <property type="match status" value="1"/>
</dbReference>
<evidence type="ECO:0000259" key="2">
    <source>
        <dbReference type="Pfam" id="PF04773"/>
    </source>
</evidence>
<evidence type="ECO:0000313" key="5">
    <source>
        <dbReference type="Proteomes" id="UP000619457"/>
    </source>
</evidence>
<evidence type="ECO:0000256" key="1">
    <source>
        <dbReference type="SAM" id="Phobius"/>
    </source>
</evidence>
<feature type="domain" description="FecR protein" evidence="2">
    <location>
        <begin position="144"/>
        <end position="234"/>
    </location>
</feature>
<dbReference type="EMBL" id="BMWX01000001">
    <property type="protein sequence ID" value="GGZ16398.1"/>
    <property type="molecule type" value="Genomic_DNA"/>
</dbReference>
<dbReference type="Pfam" id="PF16344">
    <property type="entry name" value="FecR_C"/>
    <property type="match status" value="1"/>
</dbReference>
<evidence type="ECO:0008006" key="6">
    <source>
        <dbReference type="Google" id="ProtNLM"/>
    </source>
</evidence>
<dbReference type="PANTHER" id="PTHR30273">
    <property type="entry name" value="PERIPLASMIC SIGNAL SENSOR AND SIGMA FACTOR ACTIVATOR FECR-RELATED"/>
    <property type="match status" value="1"/>
</dbReference>
<dbReference type="Proteomes" id="UP000619457">
    <property type="component" value="Unassembled WGS sequence"/>
</dbReference>
<dbReference type="InterPro" id="IPR032508">
    <property type="entry name" value="FecR_C"/>
</dbReference>
<sequence length="355" mass="40367">MKDHINTLSDLFEDADFRAWVLEDDPAHLNIFWSQWQKEHPEKQDLVIEAKAILEQLKHDTQPIAPIRKDAILARINETIATESKPDSAKPQAKRRRFPLRIYLKIAAVLALFLASISFWKVNEKIDSPNPVPPVADWVIRKNAKGQKSKLYLPDGSTVILNADSELRYDRNGFGKDQRALILSGEAFFEVEKDPYCPFTVQTGSLSTTALGTSFNINAYPNSPMTVFLATGSVLVAKENEGQENDSVQLVPGQVAYLSKKERLTSKKEKNLKQYEWTRGTLFFDKTPFDKVIIELERWYGVQIKVLGKGKSSPVINGEFKQESLKNVLETMKYSLDFTFSIDDHEIVIKFNNSP</sequence>
<evidence type="ECO:0000313" key="4">
    <source>
        <dbReference type="EMBL" id="GGZ16398.1"/>
    </source>
</evidence>
<dbReference type="Gene3D" id="3.55.50.30">
    <property type="match status" value="1"/>
</dbReference>
<keyword evidence="1" id="KW-1133">Transmembrane helix</keyword>
<keyword evidence="1" id="KW-0812">Transmembrane</keyword>